<dbReference type="GO" id="GO:0006508">
    <property type="term" value="P:proteolysis"/>
    <property type="evidence" value="ECO:0007669"/>
    <property type="project" value="UniProtKB-KW"/>
</dbReference>
<dbReference type="STRING" id="235985.SAMN05414137_105127"/>
<comment type="cofactor">
    <cofactor evidence="12">
        <name>Zn(2+)</name>
        <dbReference type="ChEBI" id="CHEBI:29105"/>
    </cofactor>
    <text evidence="12">Binds 1 zinc ion per subunit.</text>
</comment>
<feature type="active site" evidence="12">
    <location>
        <position position="134"/>
    </location>
</feature>
<dbReference type="InterPro" id="IPR050083">
    <property type="entry name" value="HtpX_protease"/>
</dbReference>
<dbReference type="HAMAP" id="MF_00188">
    <property type="entry name" value="Pept_M48_protease_HtpX"/>
    <property type="match status" value="1"/>
</dbReference>
<evidence type="ECO:0000256" key="8">
    <source>
        <dbReference type="ARBA" id="ARBA00022833"/>
    </source>
</evidence>
<dbReference type="eggNOG" id="COG0501">
    <property type="taxonomic scope" value="Bacteria"/>
</dbReference>
<dbReference type="Pfam" id="PF01435">
    <property type="entry name" value="Peptidase_M48"/>
    <property type="match status" value="1"/>
</dbReference>
<feature type="transmembrane region" description="Helical" evidence="12">
    <location>
        <begin position="33"/>
        <end position="50"/>
    </location>
</feature>
<keyword evidence="5 12" id="KW-0812">Transmembrane</keyword>
<evidence type="ECO:0000259" key="13">
    <source>
        <dbReference type="Pfam" id="PF01435"/>
    </source>
</evidence>
<evidence type="ECO:0000256" key="5">
    <source>
        <dbReference type="ARBA" id="ARBA00022692"/>
    </source>
</evidence>
<accession>A0A1H7M141</accession>
<dbReference type="PANTHER" id="PTHR43221">
    <property type="entry name" value="PROTEASE HTPX"/>
    <property type="match status" value="1"/>
</dbReference>
<dbReference type="EMBL" id="FOAZ01000005">
    <property type="protein sequence ID" value="SEL04946.1"/>
    <property type="molecule type" value="Genomic_DNA"/>
</dbReference>
<evidence type="ECO:0000256" key="6">
    <source>
        <dbReference type="ARBA" id="ARBA00022723"/>
    </source>
</evidence>
<dbReference type="CDD" id="cd07336">
    <property type="entry name" value="M48B_HtpX_like"/>
    <property type="match status" value="1"/>
</dbReference>
<keyword evidence="11 12" id="KW-0472">Membrane</keyword>
<protein>
    <recommendedName>
        <fullName evidence="12">Protease HtpX homolog</fullName>
        <ecNumber evidence="12">3.4.24.-</ecNumber>
    </recommendedName>
</protein>
<keyword evidence="9 12" id="KW-1133">Transmembrane helix</keyword>
<feature type="binding site" evidence="12">
    <location>
        <position position="137"/>
    </location>
    <ligand>
        <name>Zn(2+)</name>
        <dbReference type="ChEBI" id="CHEBI:29105"/>
        <note>catalytic</note>
    </ligand>
</feature>
<evidence type="ECO:0000256" key="7">
    <source>
        <dbReference type="ARBA" id="ARBA00022801"/>
    </source>
</evidence>
<keyword evidence="6 12" id="KW-0479">Metal-binding</keyword>
<feature type="transmembrane region" description="Helical" evidence="12">
    <location>
        <begin position="143"/>
        <end position="166"/>
    </location>
</feature>
<dbReference type="GO" id="GO:0004222">
    <property type="term" value="F:metalloendopeptidase activity"/>
    <property type="evidence" value="ECO:0007669"/>
    <property type="project" value="UniProtKB-UniRule"/>
</dbReference>
<keyword evidence="8 12" id="KW-0862">Zinc</keyword>
<dbReference type="Proteomes" id="UP000183015">
    <property type="component" value="Unassembled WGS sequence"/>
</dbReference>
<feature type="transmembrane region" description="Helical" evidence="12">
    <location>
        <begin position="7"/>
        <end position="27"/>
    </location>
</feature>
<dbReference type="RefSeq" id="WP_042451689.1">
    <property type="nucleotide sequence ID" value="NZ_BBPN01000023.1"/>
</dbReference>
<feature type="binding site" evidence="12">
    <location>
        <position position="133"/>
    </location>
    <ligand>
        <name>Zn(2+)</name>
        <dbReference type="ChEBI" id="CHEBI:29105"/>
        <note>catalytic</note>
    </ligand>
</feature>
<keyword evidence="14" id="KW-0346">Stress response</keyword>
<evidence type="ECO:0000256" key="11">
    <source>
        <dbReference type="ARBA" id="ARBA00023136"/>
    </source>
</evidence>
<reference evidence="15" key="1">
    <citation type="submission" date="2016-10" db="EMBL/GenBank/DDBJ databases">
        <authorList>
            <person name="Varghese N."/>
        </authorList>
    </citation>
    <scope>NUCLEOTIDE SEQUENCE [LARGE SCALE GENOMIC DNA]</scope>
    <source>
        <strain evidence="15">DSM 45096 / BCRC 16803 / CGMCC 4.1857 / CIP 109030 / JCM 12277 / KCTC 19219 / NBRC 100920 / 33214</strain>
    </source>
</reference>
<feature type="binding site" evidence="12">
    <location>
        <position position="205"/>
    </location>
    <ligand>
        <name>Zn(2+)</name>
        <dbReference type="ChEBI" id="CHEBI:29105"/>
        <note>catalytic</note>
    </ligand>
</feature>
<gene>
    <name evidence="12" type="primary">htpX</name>
    <name evidence="14" type="ORF">SAMN05414137_105127</name>
</gene>
<evidence type="ECO:0000256" key="12">
    <source>
        <dbReference type="HAMAP-Rule" id="MF_00188"/>
    </source>
</evidence>
<sequence>MHRQHNGLKTAVLLGAMSALIIVIGSFWGRTGLVVGLLLALATNGFAYWNSDKLALRSMRARPVSEIEAPVMYRIVRELSTSARQPMPRLYISPTDAPNAFATGRNPRNAAVCCTQGILNILDERELRGVLGHELSHVYNRDILISSVAGALASVVMFLVNFAWLIPIGRSDDDEGPGLVGMLLIMILGPLAASIIQLAVSRSREYQADASGAQLTGDPLALASALRKLERGTQMLPLPARPELETTSHMMIANPFRAGSGGGLATKLFSTHPPMPERIARLEQMAGYDSAADRS</sequence>
<organism evidence="14 15">
    <name type="scientific">Streptacidiphilus jiangxiensis</name>
    <dbReference type="NCBI Taxonomy" id="235985"/>
    <lineage>
        <taxon>Bacteria</taxon>
        <taxon>Bacillati</taxon>
        <taxon>Actinomycetota</taxon>
        <taxon>Actinomycetes</taxon>
        <taxon>Kitasatosporales</taxon>
        <taxon>Streptomycetaceae</taxon>
        <taxon>Streptacidiphilus</taxon>
    </lineage>
</organism>
<evidence type="ECO:0000256" key="2">
    <source>
        <dbReference type="ARBA" id="ARBA00009779"/>
    </source>
</evidence>
<dbReference type="NCBIfam" id="NF002839">
    <property type="entry name" value="PRK03072.1"/>
    <property type="match status" value="1"/>
</dbReference>
<dbReference type="Gene3D" id="3.30.2010.10">
    <property type="entry name" value="Metalloproteases ('zincins'), catalytic domain"/>
    <property type="match status" value="1"/>
</dbReference>
<keyword evidence="3 12" id="KW-1003">Cell membrane</keyword>
<evidence type="ECO:0000313" key="14">
    <source>
        <dbReference type="EMBL" id="SEL04946.1"/>
    </source>
</evidence>
<comment type="similarity">
    <text evidence="2 12">Belongs to the peptidase M48B family.</text>
</comment>
<dbReference type="InterPro" id="IPR001915">
    <property type="entry name" value="Peptidase_M48"/>
</dbReference>
<evidence type="ECO:0000256" key="1">
    <source>
        <dbReference type="ARBA" id="ARBA00004651"/>
    </source>
</evidence>
<keyword evidence="15" id="KW-1185">Reference proteome</keyword>
<evidence type="ECO:0000313" key="15">
    <source>
        <dbReference type="Proteomes" id="UP000183015"/>
    </source>
</evidence>
<keyword evidence="4 12" id="KW-0645">Protease</keyword>
<dbReference type="GO" id="GO:0005886">
    <property type="term" value="C:plasma membrane"/>
    <property type="evidence" value="ECO:0007669"/>
    <property type="project" value="UniProtKB-SubCell"/>
</dbReference>
<dbReference type="OrthoDB" id="15218at2"/>
<evidence type="ECO:0000256" key="9">
    <source>
        <dbReference type="ARBA" id="ARBA00022989"/>
    </source>
</evidence>
<dbReference type="InterPro" id="IPR022919">
    <property type="entry name" value="Pept_M48_protease_HtpX"/>
</dbReference>
<dbReference type="PANTHER" id="PTHR43221:SF1">
    <property type="entry name" value="PROTEASE HTPX"/>
    <property type="match status" value="1"/>
</dbReference>
<evidence type="ECO:0000256" key="4">
    <source>
        <dbReference type="ARBA" id="ARBA00022670"/>
    </source>
</evidence>
<comment type="subcellular location">
    <subcellularLocation>
        <location evidence="1 12">Cell membrane</location>
        <topology evidence="1 12">Multi-pass membrane protein</topology>
    </subcellularLocation>
</comment>
<dbReference type="AlphaFoldDB" id="A0A1H7M141"/>
<keyword evidence="10 12" id="KW-0482">Metalloprotease</keyword>
<name>A0A1H7M141_STRJI</name>
<dbReference type="GO" id="GO:0008270">
    <property type="term" value="F:zinc ion binding"/>
    <property type="evidence" value="ECO:0007669"/>
    <property type="project" value="UniProtKB-UniRule"/>
</dbReference>
<evidence type="ECO:0000256" key="10">
    <source>
        <dbReference type="ARBA" id="ARBA00023049"/>
    </source>
</evidence>
<proteinExistence type="inferred from homology"/>
<feature type="transmembrane region" description="Helical" evidence="12">
    <location>
        <begin position="178"/>
        <end position="200"/>
    </location>
</feature>
<feature type="domain" description="Peptidase M48" evidence="13">
    <location>
        <begin position="72"/>
        <end position="285"/>
    </location>
</feature>
<evidence type="ECO:0000256" key="3">
    <source>
        <dbReference type="ARBA" id="ARBA00022475"/>
    </source>
</evidence>
<keyword evidence="7 12" id="KW-0378">Hydrolase</keyword>
<dbReference type="EC" id="3.4.24.-" evidence="12"/>